<dbReference type="Gene3D" id="3.40.50.1820">
    <property type="entry name" value="alpha/beta hydrolase"/>
    <property type="match status" value="1"/>
</dbReference>
<evidence type="ECO:0000313" key="4">
    <source>
        <dbReference type="Proteomes" id="UP000320184"/>
    </source>
</evidence>
<feature type="coiled-coil region" evidence="2">
    <location>
        <begin position="84"/>
        <end position="111"/>
    </location>
</feature>
<evidence type="ECO:0000256" key="1">
    <source>
        <dbReference type="ARBA" id="ARBA00022801"/>
    </source>
</evidence>
<protein>
    <submittedName>
        <fullName evidence="3">Alpha/beta hydrolase</fullName>
    </submittedName>
</protein>
<sequence length="472" mass="52534">MSVGSFSGNGTGRSRRVGGGRLEFLVPHLLRGQLLRPGFVRMSLRLGVAQQMPSWAKLQFTNAGVDPRDLERVLGRISSLPSWVDEWEKLARDHEQTAREARDQGRRAEATREFLAASAAYNFAQYVMFLDIARKRALHDACIGAYAEAAPLLEPPATRFEVTFRRKPITGYLRVPPGPRPVPVAVLFNGTNAVKEEMHWWSEALLERGIATLQFDGPGMGQTFYRLSMVAEPRPVGVAILNRIEAHPELDPHAVAFLGMSLGGYLAIRMATHDRRVKAVAAVSPPYSADIYWNVTLAALRHELAALYGIEEREMAKVIDKITLADVLADLRCPLMVSGGGHDLITPGSEAWRIFEGASCERELVFYPRGAHDCFNVMADLRPRMVSWLSDQLARHRSAPRWTAGRAEMDGDPGWTAAEAVDPDFADALSGDITPRQWNRRDEAGRPVKWGWPWSRVNGVEVVHRQAPAEFS</sequence>
<dbReference type="Pfam" id="PF06500">
    <property type="entry name" value="FrsA-like"/>
    <property type="match status" value="1"/>
</dbReference>
<dbReference type="InterPro" id="IPR010520">
    <property type="entry name" value="FrsA-like"/>
</dbReference>
<evidence type="ECO:0000313" key="3">
    <source>
        <dbReference type="EMBL" id="TMQ53395.1"/>
    </source>
</evidence>
<evidence type="ECO:0000256" key="2">
    <source>
        <dbReference type="SAM" id="Coils"/>
    </source>
</evidence>
<organism evidence="3 4">
    <name type="scientific">Eiseniibacteriota bacterium</name>
    <dbReference type="NCBI Taxonomy" id="2212470"/>
    <lineage>
        <taxon>Bacteria</taxon>
        <taxon>Candidatus Eiseniibacteriota</taxon>
    </lineage>
</organism>
<dbReference type="Proteomes" id="UP000320184">
    <property type="component" value="Unassembled WGS sequence"/>
</dbReference>
<dbReference type="GO" id="GO:0052689">
    <property type="term" value="F:carboxylic ester hydrolase activity"/>
    <property type="evidence" value="ECO:0007669"/>
    <property type="project" value="UniProtKB-ARBA"/>
</dbReference>
<accession>A0A538SPV7</accession>
<dbReference type="SUPFAM" id="SSF53474">
    <property type="entry name" value="alpha/beta-Hydrolases"/>
    <property type="match status" value="1"/>
</dbReference>
<dbReference type="PANTHER" id="PTHR22946:SF9">
    <property type="entry name" value="POLYKETIDE TRANSFERASE AF380"/>
    <property type="match status" value="1"/>
</dbReference>
<proteinExistence type="predicted"/>
<dbReference type="InterPro" id="IPR029058">
    <property type="entry name" value="AB_hydrolase_fold"/>
</dbReference>
<gene>
    <name evidence="3" type="ORF">E6K73_01425</name>
</gene>
<dbReference type="Gene3D" id="1.20.1440.110">
    <property type="entry name" value="acylaminoacyl peptidase"/>
    <property type="match status" value="1"/>
</dbReference>
<keyword evidence="2" id="KW-0175">Coiled coil</keyword>
<name>A0A538SPV7_UNCEI</name>
<comment type="caution">
    <text evidence="3">The sequence shown here is derived from an EMBL/GenBank/DDBJ whole genome shotgun (WGS) entry which is preliminary data.</text>
</comment>
<dbReference type="InterPro" id="IPR050261">
    <property type="entry name" value="FrsA_esterase"/>
</dbReference>
<dbReference type="AlphaFoldDB" id="A0A538SPV7"/>
<dbReference type="EMBL" id="VBOT01000018">
    <property type="protein sequence ID" value="TMQ53395.1"/>
    <property type="molecule type" value="Genomic_DNA"/>
</dbReference>
<keyword evidence="1 3" id="KW-0378">Hydrolase</keyword>
<reference evidence="3 4" key="1">
    <citation type="journal article" date="2019" name="Nat. Microbiol.">
        <title>Mediterranean grassland soil C-N compound turnover is dependent on rainfall and depth, and is mediated by genomically divergent microorganisms.</title>
        <authorList>
            <person name="Diamond S."/>
            <person name="Andeer P.F."/>
            <person name="Li Z."/>
            <person name="Crits-Christoph A."/>
            <person name="Burstein D."/>
            <person name="Anantharaman K."/>
            <person name="Lane K.R."/>
            <person name="Thomas B.C."/>
            <person name="Pan C."/>
            <person name="Northen T.R."/>
            <person name="Banfield J.F."/>
        </authorList>
    </citation>
    <scope>NUCLEOTIDE SEQUENCE [LARGE SCALE GENOMIC DNA]</scope>
    <source>
        <strain evidence="3">WS_3</strain>
    </source>
</reference>
<dbReference type="PANTHER" id="PTHR22946">
    <property type="entry name" value="DIENELACTONE HYDROLASE DOMAIN-CONTAINING PROTEIN-RELATED"/>
    <property type="match status" value="1"/>
</dbReference>